<reference evidence="8" key="1">
    <citation type="journal article" date="2007" name="PLoS Biol.">
        <title>Rate of evolution in brain-expressed genes in humans and other primates.</title>
        <authorList>
            <person name="Wang H.-Y."/>
            <person name="Chien H.-C."/>
            <person name="Osada N."/>
            <person name="Hashimoto K."/>
            <person name="Sugano S."/>
            <person name="Gojobori T."/>
            <person name="Chou C.-K."/>
            <person name="Tsai S.-F."/>
            <person name="Wu C.-I."/>
            <person name="Shen C.-K.J."/>
        </authorList>
    </citation>
    <scope>NUCLEOTIDE SEQUENCE</scope>
</reference>
<dbReference type="CDD" id="cd07765">
    <property type="entry name" value="KRAB_A-box"/>
    <property type="match status" value="1"/>
</dbReference>
<proteinExistence type="evidence at transcript level"/>
<dbReference type="InterPro" id="IPR001909">
    <property type="entry name" value="KRAB"/>
</dbReference>
<evidence type="ECO:0000256" key="4">
    <source>
        <dbReference type="ARBA" id="ARBA00022833"/>
    </source>
</evidence>
<dbReference type="FunFam" id="3.30.160.60:FF:000016">
    <property type="entry name" value="zinc finger protein 37 homolog"/>
    <property type="match status" value="1"/>
</dbReference>
<dbReference type="InterPro" id="IPR036236">
    <property type="entry name" value="Znf_C2H2_sf"/>
</dbReference>
<dbReference type="SMART" id="SM00355">
    <property type="entry name" value="ZnF_C2H2"/>
    <property type="match status" value="5"/>
</dbReference>
<keyword evidence="1" id="KW-0479">Metal-binding</keyword>
<dbReference type="GO" id="GO:0000981">
    <property type="term" value="F:DNA-binding transcription factor activity, RNA polymerase II-specific"/>
    <property type="evidence" value="ECO:0007669"/>
    <property type="project" value="TreeGrafter"/>
</dbReference>
<dbReference type="GO" id="GO:0031981">
    <property type="term" value="C:nuclear lumen"/>
    <property type="evidence" value="ECO:0007669"/>
    <property type="project" value="UniProtKB-ARBA"/>
</dbReference>
<dbReference type="Pfam" id="PF13465">
    <property type="entry name" value="zf-H2C2_2"/>
    <property type="match status" value="1"/>
</dbReference>
<keyword evidence="3 5" id="KW-0863">Zinc-finger</keyword>
<dbReference type="Gene3D" id="3.30.160.60">
    <property type="entry name" value="Classic Zinc Finger"/>
    <property type="match status" value="5"/>
</dbReference>
<dbReference type="FunFam" id="3.30.160.60:FF:002710">
    <property type="entry name" value="Zinc finger protein 880"/>
    <property type="match status" value="1"/>
</dbReference>
<dbReference type="FunFam" id="3.30.160.60:FF:004137">
    <property type="match status" value="1"/>
</dbReference>
<feature type="domain" description="C2H2-type" evidence="6">
    <location>
        <begin position="296"/>
        <end position="323"/>
    </location>
</feature>
<dbReference type="SMART" id="SM00349">
    <property type="entry name" value="KRAB"/>
    <property type="match status" value="1"/>
</dbReference>
<keyword evidence="4" id="KW-0862">Zinc</keyword>
<dbReference type="GO" id="GO:0008270">
    <property type="term" value="F:zinc ion binding"/>
    <property type="evidence" value="ECO:0007669"/>
    <property type="project" value="UniProtKB-KW"/>
</dbReference>
<accession>I7G2R0</accession>
<feature type="domain" description="C2H2-type" evidence="6">
    <location>
        <begin position="184"/>
        <end position="211"/>
    </location>
</feature>
<dbReference type="InterPro" id="IPR013087">
    <property type="entry name" value="Znf_C2H2_type"/>
</dbReference>
<evidence type="ECO:0000313" key="8">
    <source>
        <dbReference type="EMBL" id="BAE87697.1"/>
    </source>
</evidence>
<protein>
    <submittedName>
        <fullName evidence="8">Macaca fascicularis brain cDNA clone: QmoA-11856, similar to human similar to zinc finger protein 83 (HPF1) (LOC90322),misc RNA, RefSeq: XR_000217.1</fullName>
    </submittedName>
</protein>
<evidence type="ECO:0000256" key="3">
    <source>
        <dbReference type="ARBA" id="ARBA00022771"/>
    </source>
</evidence>
<dbReference type="FunFam" id="3.30.160.60:FF:002343">
    <property type="entry name" value="Zinc finger protein 33A"/>
    <property type="match status" value="1"/>
</dbReference>
<name>I7G2R0_MACFA</name>
<dbReference type="Pfam" id="PF00096">
    <property type="entry name" value="zf-C2H2"/>
    <property type="match status" value="2"/>
</dbReference>
<dbReference type="AlphaFoldDB" id="I7G2R0"/>
<keyword evidence="2" id="KW-0677">Repeat</keyword>
<feature type="domain" description="C2H2-type" evidence="6">
    <location>
        <begin position="240"/>
        <end position="267"/>
    </location>
</feature>
<evidence type="ECO:0000259" key="6">
    <source>
        <dbReference type="PROSITE" id="PS50157"/>
    </source>
</evidence>
<dbReference type="InterPro" id="IPR036051">
    <property type="entry name" value="KRAB_dom_sf"/>
</dbReference>
<dbReference type="SUPFAM" id="SSF109640">
    <property type="entry name" value="KRAB domain (Kruppel-associated box)"/>
    <property type="match status" value="1"/>
</dbReference>
<feature type="domain" description="C2H2-type" evidence="6">
    <location>
        <begin position="268"/>
        <end position="295"/>
    </location>
</feature>
<evidence type="ECO:0000256" key="2">
    <source>
        <dbReference type="ARBA" id="ARBA00022737"/>
    </source>
</evidence>
<dbReference type="PROSITE" id="PS50157">
    <property type="entry name" value="ZINC_FINGER_C2H2_2"/>
    <property type="match status" value="5"/>
</dbReference>
<dbReference type="EMBL" id="AB170634">
    <property type="protein sequence ID" value="BAE87697.1"/>
    <property type="molecule type" value="mRNA"/>
</dbReference>
<dbReference type="GO" id="GO:0000977">
    <property type="term" value="F:RNA polymerase II transcription regulatory region sequence-specific DNA binding"/>
    <property type="evidence" value="ECO:0007669"/>
    <property type="project" value="TreeGrafter"/>
</dbReference>
<evidence type="ECO:0000259" key="7">
    <source>
        <dbReference type="PROSITE" id="PS50805"/>
    </source>
</evidence>
<organism evidence="8">
    <name type="scientific">Macaca fascicularis</name>
    <name type="common">Crab-eating macaque</name>
    <name type="synonym">Cynomolgus monkey</name>
    <dbReference type="NCBI Taxonomy" id="9541"/>
    <lineage>
        <taxon>Eukaryota</taxon>
        <taxon>Metazoa</taxon>
        <taxon>Chordata</taxon>
        <taxon>Craniata</taxon>
        <taxon>Vertebrata</taxon>
        <taxon>Euteleostomi</taxon>
        <taxon>Mammalia</taxon>
        <taxon>Eutheria</taxon>
        <taxon>Euarchontoglires</taxon>
        <taxon>Primates</taxon>
        <taxon>Haplorrhini</taxon>
        <taxon>Catarrhini</taxon>
        <taxon>Cercopithecidae</taxon>
        <taxon>Cercopithecinae</taxon>
        <taxon>Macaca</taxon>
    </lineage>
</organism>
<dbReference type="SUPFAM" id="SSF57667">
    <property type="entry name" value="beta-beta-alpha zinc fingers"/>
    <property type="match status" value="3"/>
</dbReference>
<dbReference type="Pfam" id="PF01352">
    <property type="entry name" value="KRAB"/>
    <property type="match status" value="1"/>
</dbReference>
<dbReference type="PROSITE" id="PS00028">
    <property type="entry name" value="ZINC_FINGER_C2H2_1"/>
    <property type="match status" value="4"/>
</dbReference>
<dbReference type="Gene3D" id="6.10.140.140">
    <property type="match status" value="1"/>
</dbReference>
<dbReference type="FunFam" id="3.30.160.60:FF:000394">
    <property type="entry name" value="Zinc finger protein 836"/>
    <property type="match status" value="1"/>
</dbReference>
<evidence type="ECO:0000256" key="1">
    <source>
        <dbReference type="ARBA" id="ARBA00022723"/>
    </source>
</evidence>
<dbReference type="PROSITE" id="PS50805">
    <property type="entry name" value="KRAB"/>
    <property type="match status" value="1"/>
</dbReference>
<feature type="domain" description="C2H2-type" evidence="6">
    <location>
        <begin position="212"/>
        <end position="239"/>
    </location>
</feature>
<sequence length="354" mass="40932">MLRRGLLTFRDVAIEFSQEEWKCLDPAQRTLYRDVMLENYRNLVFLGICLPDLSIISMLEQRRDPRNLQSEVKIANNPDGRECIKGVNTESSSNLGSNTENKSLKNQLGLTFQLHLSELQVFQAERNISGCKPIQKPNNNSLVSPLQKIYSTVKSHILNKYRNDFDDSPFLPQEQKAQFRGKPCECNEHGKVFSVSSSLANHQVIHTADNPYKCNECDKVFSNSSNLVQHQRIHTGEKPYKCHECGKLFNRISLLARHQRIHTGEKPYKCNECGKVFTQNSHLANHHRIHTGEKPYKCNECGKVFNRNAHLARHQKIHSGEKPYKCKGMWQSIFRGFRPYCSSCNSHWRETLQM</sequence>
<feature type="domain" description="KRAB" evidence="7">
    <location>
        <begin position="7"/>
        <end position="78"/>
    </location>
</feature>
<dbReference type="FunFam" id="3.30.160.60:FF:002402">
    <property type="entry name" value="Zinc finger protein 347"/>
    <property type="match status" value="1"/>
</dbReference>
<dbReference type="PANTHER" id="PTHR24381:SF366">
    <property type="entry name" value="ZINC FINGER PROTEIN 383"/>
    <property type="match status" value="1"/>
</dbReference>
<dbReference type="PANTHER" id="PTHR24381">
    <property type="entry name" value="ZINC FINGER PROTEIN"/>
    <property type="match status" value="1"/>
</dbReference>
<evidence type="ECO:0000256" key="5">
    <source>
        <dbReference type="PROSITE-ProRule" id="PRU00042"/>
    </source>
</evidence>